<feature type="domain" description="HEPN" evidence="1">
    <location>
        <begin position="16"/>
        <end position="129"/>
    </location>
</feature>
<dbReference type="RefSeq" id="WP_235164046.1">
    <property type="nucleotide sequence ID" value="NZ_CP098805.1"/>
</dbReference>
<sequence>MNEAGFDKEKVINYWIRSSDDDFETMMAMLDSKRYAWSLFVGHLMIEKLLKALFVKVNNEFPPFTHNLLRIAEKSNIELDEKRKLFLVSVTAFNINSRYDDYKMSFQKTCTPEFTGNWIEQLKEYRQWIKDLIKH</sequence>
<dbReference type="Proteomes" id="UP001055420">
    <property type="component" value="Chromosome"/>
</dbReference>
<keyword evidence="3" id="KW-1185">Reference proteome</keyword>
<protein>
    <submittedName>
        <fullName evidence="2">HEPN domain-containing protein</fullName>
    </submittedName>
</protein>
<dbReference type="Gene3D" id="1.20.120.330">
    <property type="entry name" value="Nucleotidyltransferases domain 2"/>
    <property type="match status" value="1"/>
</dbReference>
<accession>A0ABY4XKV5</accession>
<dbReference type="PROSITE" id="PS50910">
    <property type="entry name" value="HEPN"/>
    <property type="match status" value="1"/>
</dbReference>
<evidence type="ECO:0000313" key="3">
    <source>
        <dbReference type="Proteomes" id="UP001055420"/>
    </source>
</evidence>
<organism evidence="2 3">
    <name type="scientific">Dyadobacter chenhuakuii</name>
    <dbReference type="NCBI Taxonomy" id="2909339"/>
    <lineage>
        <taxon>Bacteria</taxon>
        <taxon>Pseudomonadati</taxon>
        <taxon>Bacteroidota</taxon>
        <taxon>Cytophagia</taxon>
        <taxon>Cytophagales</taxon>
        <taxon>Spirosomataceae</taxon>
        <taxon>Dyadobacter</taxon>
    </lineage>
</organism>
<evidence type="ECO:0000259" key="1">
    <source>
        <dbReference type="PROSITE" id="PS50910"/>
    </source>
</evidence>
<gene>
    <name evidence="2" type="ORF">NFI80_23770</name>
</gene>
<evidence type="ECO:0000313" key="2">
    <source>
        <dbReference type="EMBL" id="USJ30863.1"/>
    </source>
</evidence>
<dbReference type="EMBL" id="CP098805">
    <property type="protein sequence ID" value="USJ30863.1"/>
    <property type="molecule type" value="Genomic_DNA"/>
</dbReference>
<proteinExistence type="predicted"/>
<reference evidence="2" key="1">
    <citation type="submission" date="2022-06" db="EMBL/GenBank/DDBJ databases">
        <title>Novel species in genus Dyadobacter.</title>
        <authorList>
            <person name="Ma C."/>
        </authorList>
    </citation>
    <scope>NUCLEOTIDE SEQUENCE</scope>
    <source>
        <strain evidence="2">CY22</strain>
    </source>
</reference>
<dbReference type="Pfam" id="PF05168">
    <property type="entry name" value="HEPN"/>
    <property type="match status" value="1"/>
</dbReference>
<dbReference type="SUPFAM" id="SSF81593">
    <property type="entry name" value="Nucleotidyltransferase substrate binding subunit/domain"/>
    <property type="match status" value="1"/>
</dbReference>
<dbReference type="InterPro" id="IPR007842">
    <property type="entry name" value="HEPN_dom"/>
</dbReference>
<name>A0ABY4XKV5_9BACT</name>